<dbReference type="PANTHER" id="PTHR42024:SF1">
    <property type="entry name" value="AMINO ACID PERMEASE_ SLC12A DOMAIN-CONTAINING PROTEIN"/>
    <property type="match status" value="1"/>
</dbReference>
<keyword evidence="4" id="KW-1185">Reference proteome</keyword>
<dbReference type="HOGENOM" id="CLU_038384_0_1_1"/>
<organism evidence="3 4">
    <name type="scientific">Phlebiopsis gigantea (strain 11061_1 CR5-6)</name>
    <name type="common">White-rot fungus</name>
    <name type="synonym">Peniophora gigantea</name>
    <dbReference type="NCBI Taxonomy" id="745531"/>
    <lineage>
        <taxon>Eukaryota</taxon>
        <taxon>Fungi</taxon>
        <taxon>Dikarya</taxon>
        <taxon>Basidiomycota</taxon>
        <taxon>Agaricomycotina</taxon>
        <taxon>Agaricomycetes</taxon>
        <taxon>Polyporales</taxon>
        <taxon>Phanerochaetaceae</taxon>
        <taxon>Phlebiopsis</taxon>
    </lineage>
</organism>
<dbReference type="STRING" id="745531.A0A0C3S1A2"/>
<reference evidence="3 4" key="1">
    <citation type="journal article" date="2014" name="PLoS Genet.">
        <title>Analysis of the Phlebiopsis gigantea genome, transcriptome and secretome provides insight into its pioneer colonization strategies of wood.</title>
        <authorList>
            <person name="Hori C."/>
            <person name="Ishida T."/>
            <person name="Igarashi K."/>
            <person name="Samejima M."/>
            <person name="Suzuki H."/>
            <person name="Master E."/>
            <person name="Ferreira P."/>
            <person name="Ruiz-Duenas F.J."/>
            <person name="Held B."/>
            <person name="Canessa P."/>
            <person name="Larrondo L.F."/>
            <person name="Schmoll M."/>
            <person name="Druzhinina I.S."/>
            <person name="Kubicek C.P."/>
            <person name="Gaskell J.A."/>
            <person name="Kersten P."/>
            <person name="St John F."/>
            <person name="Glasner J."/>
            <person name="Sabat G."/>
            <person name="Splinter BonDurant S."/>
            <person name="Syed K."/>
            <person name="Yadav J."/>
            <person name="Mgbeahuruike A.C."/>
            <person name="Kovalchuk A."/>
            <person name="Asiegbu F.O."/>
            <person name="Lackner G."/>
            <person name="Hoffmeister D."/>
            <person name="Rencoret J."/>
            <person name="Gutierrez A."/>
            <person name="Sun H."/>
            <person name="Lindquist E."/>
            <person name="Barry K."/>
            <person name="Riley R."/>
            <person name="Grigoriev I.V."/>
            <person name="Henrissat B."/>
            <person name="Kues U."/>
            <person name="Berka R.M."/>
            <person name="Martinez A.T."/>
            <person name="Covert S.F."/>
            <person name="Blanchette R.A."/>
            <person name="Cullen D."/>
        </authorList>
    </citation>
    <scope>NUCLEOTIDE SEQUENCE [LARGE SCALE GENOMIC DNA]</scope>
    <source>
        <strain evidence="3 4">11061_1 CR5-6</strain>
    </source>
</reference>
<feature type="region of interest" description="Disordered" evidence="1">
    <location>
        <begin position="1"/>
        <end position="40"/>
    </location>
</feature>
<evidence type="ECO:0000313" key="3">
    <source>
        <dbReference type="EMBL" id="KIP01220.1"/>
    </source>
</evidence>
<feature type="transmembrane region" description="Helical" evidence="2">
    <location>
        <begin position="131"/>
        <end position="155"/>
    </location>
</feature>
<keyword evidence="2" id="KW-0812">Transmembrane</keyword>
<dbReference type="EMBL" id="KN840857">
    <property type="protein sequence ID" value="KIP01220.1"/>
    <property type="molecule type" value="Genomic_DNA"/>
</dbReference>
<feature type="transmembrane region" description="Helical" evidence="2">
    <location>
        <begin position="167"/>
        <end position="188"/>
    </location>
</feature>
<feature type="transmembrane region" description="Helical" evidence="2">
    <location>
        <begin position="94"/>
        <end position="110"/>
    </location>
</feature>
<accession>A0A0C3S1A2</accession>
<keyword evidence="2" id="KW-1133">Transmembrane helix</keyword>
<evidence type="ECO:0000313" key="4">
    <source>
        <dbReference type="Proteomes" id="UP000053257"/>
    </source>
</evidence>
<protein>
    <submittedName>
        <fullName evidence="3">Uncharacterized protein</fullName>
    </submittedName>
</protein>
<evidence type="ECO:0000256" key="2">
    <source>
        <dbReference type="SAM" id="Phobius"/>
    </source>
</evidence>
<feature type="compositionally biased region" description="Basic and acidic residues" evidence="1">
    <location>
        <begin position="22"/>
        <end position="32"/>
    </location>
</feature>
<feature type="transmembrane region" description="Helical" evidence="2">
    <location>
        <begin position="251"/>
        <end position="272"/>
    </location>
</feature>
<dbReference type="OrthoDB" id="4838853at2759"/>
<evidence type="ECO:0000256" key="1">
    <source>
        <dbReference type="SAM" id="MobiDB-lite"/>
    </source>
</evidence>
<sequence length="282" mass="30831">MLQQKQEQYDEKNTASSASETAVDHNNPRDDASSLETLSYTSGPPPLNYTLRTGSRERYIIIFFTLLFLEAGVLPLILFFSLQWGAHLSVTKNLAIITSLIGTVSGLKLTQRTYQLWFRDGHESRRPIGSGRWGVDTLHVLVSVALFAFFVPLIIGSSLNPASPRTVAMALPCLQIAFGIPLLLTGLFDRRLRLPLRVSSLPPNSPLPPLTYTLVEDVIAVDGGGGLAFRHAWAHRYQSSVVMRRLLRNTAIGWGASALVVAAALLAAAWTAPENTAYGLGY</sequence>
<feature type="transmembrane region" description="Helical" evidence="2">
    <location>
        <begin position="59"/>
        <end position="82"/>
    </location>
</feature>
<feature type="non-terminal residue" evidence="3">
    <location>
        <position position="282"/>
    </location>
</feature>
<dbReference type="AlphaFoldDB" id="A0A0C3S1A2"/>
<dbReference type="Proteomes" id="UP000053257">
    <property type="component" value="Unassembled WGS sequence"/>
</dbReference>
<proteinExistence type="predicted"/>
<name>A0A0C3S1A2_PHLG1</name>
<dbReference type="PANTHER" id="PTHR42024">
    <property type="entry name" value="AMINO ACID PERMEASE_ SLC12A DOMAIN-CONTAINING PROTEIN"/>
    <property type="match status" value="1"/>
</dbReference>
<keyword evidence="2" id="KW-0472">Membrane</keyword>
<gene>
    <name evidence="3" type="ORF">PHLGIDRAFT_80858</name>
</gene>